<keyword evidence="2" id="KW-1185">Reference proteome</keyword>
<gene>
    <name evidence="1" type="ORF">GP486_008274</name>
</gene>
<dbReference type="AlphaFoldDB" id="A0A9P8I4W5"/>
<feature type="non-terminal residue" evidence="1">
    <location>
        <position position="105"/>
    </location>
</feature>
<protein>
    <submittedName>
        <fullName evidence="1">Uncharacterized protein</fullName>
    </submittedName>
</protein>
<organism evidence="1 2">
    <name type="scientific">Trichoglossum hirsutum</name>
    <dbReference type="NCBI Taxonomy" id="265104"/>
    <lineage>
        <taxon>Eukaryota</taxon>
        <taxon>Fungi</taxon>
        <taxon>Dikarya</taxon>
        <taxon>Ascomycota</taxon>
        <taxon>Pezizomycotina</taxon>
        <taxon>Geoglossomycetes</taxon>
        <taxon>Geoglossales</taxon>
        <taxon>Geoglossaceae</taxon>
        <taxon>Trichoglossum</taxon>
    </lineage>
</organism>
<comment type="caution">
    <text evidence="1">The sequence shown here is derived from an EMBL/GenBank/DDBJ whole genome shotgun (WGS) entry which is preliminary data.</text>
</comment>
<evidence type="ECO:0000313" key="2">
    <source>
        <dbReference type="Proteomes" id="UP000750711"/>
    </source>
</evidence>
<dbReference type="EMBL" id="JAGHQM010002998">
    <property type="protein sequence ID" value="KAH0547985.1"/>
    <property type="molecule type" value="Genomic_DNA"/>
</dbReference>
<proteinExistence type="predicted"/>
<dbReference type="Proteomes" id="UP000750711">
    <property type="component" value="Unassembled WGS sequence"/>
</dbReference>
<sequence>MSCDKFSDGAIVAELKLCDVGRSREEHASLASTMTTLKPADSARYLAQKAPVIPLPMMTTWADEGSSGVLRWWRRKGDGERCQKECVELEDGRLAGLPEMEGMGS</sequence>
<name>A0A9P8I4W5_9PEZI</name>
<evidence type="ECO:0000313" key="1">
    <source>
        <dbReference type="EMBL" id="KAH0547985.1"/>
    </source>
</evidence>
<accession>A0A9P8I4W5</accession>
<reference evidence="1" key="1">
    <citation type="submission" date="2021-03" db="EMBL/GenBank/DDBJ databases">
        <title>Comparative genomics and phylogenomic investigation of the class Geoglossomycetes provide insights into ecological specialization and systematics.</title>
        <authorList>
            <person name="Melie T."/>
            <person name="Pirro S."/>
            <person name="Miller A.N."/>
            <person name="Quandt A."/>
        </authorList>
    </citation>
    <scope>NUCLEOTIDE SEQUENCE</scope>
    <source>
        <strain evidence="1">CAQ_001_2017</strain>
    </source>
</reference>